<dbReference type="EMBL" id="FMBA01000023">
    <property type="protein sequence ID" value="SCC08895.1"/>
    <property type="molecule type" value="Genomic_DNA"/>
</dbReference>
<evidence type="ECO:0000313" key="2">
    <source>
        <dbReference type="Proteomes" id="UP000199698"/>
    </source>
</evidence>
<sequence>MQADLKIIKFIKKHHVLTLSVILPDNTPWACNAFYVFDEQLMCLYFLSELKTQHAKAMLVHPQVAGTISVNPKTIAQIQGIQFQAKATQLQNEQAKQAYGQYYQAFPFARVIKAPIWALQLQRVKMTSNLLGFAIKTYWDK</sequence>
<dbReference type="SUPFAM" id="SSF50475">
    <property type="entry name" value="FMN-binding split barrel"/>
    <property type="match status" value="1"/>
</dbReference>
<dbReference type="RefSeq" id="WP_091123412.1">
    <property type="nucleotide sequence ID" value="NZ_FMBA01000023.1"/>
</dbReference>
<organism evidence="1 2">
    <name type="scientific">Gilliamella intestini</name>
    <dbReference type="NCBI Taxonomy" id="1798183"/>
    <lineage>
        <taxon>Bacteria</taxon>
        <taxon>Pseudomonadati</taxon>
        <taxon>Pseudomonadota</taxon>
        <taxon>Gammaproteobacteria</taxon>
        <taxon>Orbales</taxon>
        <taxon>Orbaceae</taxon>
        <taxon>Gilliamella</taxon>
    </lineage>
</organism>
<dbReference type="Gene3D" id="2.30.110.10">
    <property type="entry name" value="Electron Transport, Fmn-binding Protein, Chain A"/>
    <property type="match status" value="1"/>
</dbReference>
<name>A0A1C4BPU3_9GAMM</name>
<reference evidence="2" key="1">
    <citation type="submission" date="2016-08" db="EMBL/GenBank/DDBJ databases">
        <authorList>
            <person name="Varghese N."/>
            <person name="Submissions Spin"/>
        </authorList>
    </citation>
    <scope>NUCLEOTIDE SEQUENCE [LARGE SCALE GENOMIC DNA]</scope>
    <source>
        <strain evidence="2">R-53144</strain>
    </source>
</reference>
<gene>
    <name evidence="1" type="ORF">GA0061080_102318</name>
</gene>
<evidence type="ECO:0000313" key="1">
    <source>
        <dbReference type="EMBL" id="SCC08895.1"/>
    </source>
</evidence>
<protein>
    <submittedName>
        <fullName evidence="1">Uncharacterized protein</fullName>
    </submittedName>
</protein>
<dbReference type="STRING" id="1798183.GA0061080_102318"/>
<dbReference type="PIRSF" id="PIRSF009554">
    <property type="entry name" value="UCP009554"/>
    <property type="match status" value="1"/>
</dbReference>
<dbReference type="OrthoDB" id="8447155at2"/>
<dbReference type="Proteomes" id="UP000199698">
    <property type="component" value="Unassembled WGS sequence"/>
</dbReference>
<dbReference type="AlphaFoldDB" id="A0A1C4BPU3"/>
<dbReference type="InterPro" id="IPR012349">
    <property type="entry name" value="Split_barrel_FMN-bd"/>
</dbReference>
<proteinExistence type="predicted"/>
<keyword evidence="2" id="KW-1185">Reference proteome</keyword>
<accession>A0A1C4BPU3</accession>
<dbReference type="InterPro" id="IPR011194">
    <property type="entry name" value="UPF0306"/>
</dbReference>